<sequence>MLPGGDSERRSDVTYLQLCYISTMRAPVGPAECEDILAVSRRNNGRDGITGLLVVGTTRFLQLLEGPPSAVRAAYARIKADPRHYAAVVVSERQVEERDCPDWAMGYVPGGADKRAELQALVERLAAPIANKNVRAQFTGFAALQAA</sequence>
<feature type="domain" description="BLUF" evidence="1">
    <location>
        <begin position="15"/>
        <end position="106"/>
    </location>
</feature>
<organism evidence="2 3">
    <name type="scientific">Sphingomonas piscis</name>
    <dbReference type="NCBI Taxonomy" id="2714943"/>
    <lineage>
        <taxon>Bacteria</taxon>
        <taxon>Pseudomonadati</taxon>
        <taxon>Pseudomonadota</taxon>
        <taxon>Alphaproteobacteria</taxon>
        <taxon>Sphingomonadales</taxon>
        <taxon>Sphingomonadaceae</taxon>
        <taxon>Sphingomonas</taxon>
    </lineage>
</organism>
<proteinExistence type="predicted"/>
<dbReference type="Pfam" id="PF04940">
    <property type="entry name" value="BLUF"/>
    <property type="match status" value="1"/>
</dbReference>
<gene>
    <name evidence="2" type="ORF">G7077_07955</name>
</gene>
<dbReference type="InterPro" id="IPR036046">
    <property type="entry name" value="Acylphosphatase-like_dom_sf"/>
</dbReference>
<evidence type="ECO:0000313" key="2">
    <source>
        <dbReference type="EMBL" id="QIK78836.1"/>
    </source>
</evidence>
<dbReference type="KEGG" id="spii:G7077_07955"/>
<accession>A0A6G7YQ26</accession>
<name>A0A6G7YQ26_9SPHN</name>
<dbReference type="Gene3D" id="3.30.70.100">
    <property type="match status" value="1"/>
</dbReference>
<dbReference type="SMART" id="SM01034">
    <property type="entry name" value="BLUF"/>
    <property type="match status" value="1"/>
</dbReference>
<dbReference type="EMBL" id="CP049869">
    <property type="protein sequence ID" value="QIK78836.1"/>
    <property type="molecule type" value="Genomic_DNA"/>
</dbReference>
<dbReference type="GO" id="GO:0071949">
    <property type="term" value="F:FAD binding"/>
    <property type="evidence" value="ECO:0007669"/>
    <property type="project" value="InterPro"/>
</dbReference>
<evidence type="ECO:0000313" key="3">
    <source>
        <dbReference type="Proteomes" id="UP000503222"/>
    </source>
</evidence>
<dbReference type="PROSITE" id="PS50925">
    <property type="entry name" value="BLUF"/>
    <property type="match status" value="1"/>
</dbReference>
<reference evidence="2 3" key="1">
    <citation type="submission" date="2020-03" db="EMBL/GenBank/DDBJ databases">
        <title>Sphingomonas sp. nov., isolated from fish.</title>
        <authorList>
            <person name="Hyun D.-W."/>
            <person name="Bae J.-W."/>
        </authorList>
    </citation>
    <scope>NUCLEOTIDE SEQUENCE [LARGE SCALE GENOMIC DNA]</scope>
    <source>
        <strain evidence="2 3">HDW15B</strain>
    </source>
</reference>
<dbReference type="InterPro" id="IPR007024">
    <property type="entry name" value="BLUF_domain"/>
</dbReference>
<dbReference type="SUPFAM" id="SSF54975">
    <property type="entry name" value="Acylphosphatase/BLUF domain-like"/>
    <property type="match status" value="1"/>
</dbReference>
<evidence type="ECO:0000259" key="1">
    <source>
        <dbReference type="PROSITE" id="PS50925"/>
    </source>
</evidence>
<protein>
    <submittedName>
        <fullName evidence="2">BLUF domain-containing protein</fullName>
    </submittedName>
</protein>
<dbReference type="Proteomes" id="UP000503222">
    <property type="component" value="Chromosome"/>
</dbReference>
<keyword evidence="3" id="KW-1185">Reference proteome</keyword>
<dbReference type="AlphaFoldDB" id="A0A6G7YQ26"/>
<dbReference type="GO" id="GO:0009882">
    <property type="term" value="F:blue light photoreceptor activity"/>
    <property type="evidence" value="ECO:0007669"/>
    <property type="project" value="InterPro"/>
</dbReference>